<dbReference type="GO" id="GO:0046872">
    <property type="term" value="F:metal ion binding"/>
    <property type="evidence" value="ECO:0007669"/>
    <property type="project" value="UniProtKB-KW"/>
</dbReference>
<keyword evidence="2" id="KW-0479">Metal-binding</keyword>
<accession>A0A1L4BJ99</accession>
<evidence type="ECO:0000256" key="1">
    <source>
        <dbReference type="ARBA" id="ARBA00000110"/>
    </source>
</evidence>
<name>A0A1L4BJ99_HEMLE</name>
<dbReference type="SUPFAM" id="SSF51695">
    <property type="entry name" value="PLC-like phosphodiesterases"/>
    <property type="match status" value="1"/>
</dbReference>
<organism evidence="6">
    <name type="scientific">Hemiscorpius lepturus</name>
    <name type="common">Scorpion</name>
    <dbReference type="NCBI Taxonomy" id="520031"/>
    <lineage>
        <taxon>Eukaryota</taxon>
        <taxon>Metazoa</taxon>
        <taxon>Ecdysozoa</taxon>
        <taxon>Arthropoda</taxon>
        <taxon>Chelicerata</taxon>
        <taxon>Arachnida</taxon>
        <taxon>Scorpiones</taxon>
        <taxon>Iurida</taxon>
        <taxon>Scorpionoidea</taxon>
        <taxon>Hemiscorpiidae</taxon>
    </lineage>
</organism>
<evidence type="ECO:0000256" key="2">
    <source>
        <dbReference type="ARBA" id="ARBA00022723"/>
    </source>
</evidence>
<dbReference type="InterPro" id="IPR017946">
    <property type="entry name" value="PLC-like_Pdiesterase_TIM-brl"/>
</dbReference>
<keyword evidence="3" id="KW-0460">Magnesium</keyword>
<comment type="catalytic activity">
    <reaction evidence="1">
        <text>an N-(acyl)-sphingosylphosphoethanolamine = an N-(acyl)-sphingosyl-1,3-cyclic phosphate + ethanolamine</text>
        <dbReference type="Rhea" id="RHEA:60648"/>
        <dbReference type="ChEBI" id="CHEBI:57603"/>
        <dbReference type="ChEBI" id="CHEBI:143891"/>
        <dbReference type="ChEBI" id="CHEBI:143892"/>
    </reaction>
</comment>
<evidence type="ECO:0000256" key="3">
    <source>
        <dbReference type="ARBA" id="ARBA00022842"/>
    </source>
</evidence>
<evidence type="ECO:0000313" key="6">
    <source>
        <dbReference type="EMBL" id="API81379.1"/>
    </source>
</evidence>
<keyword evidence="5" id="KW-0456">Lyase</keyword>
<protein>
    <submittedName>
        <fullName evidence="6">Venom toxin</fullName>
    </submittedName>
</protein>
<keyword evidence="4" id="KW-1015">Disulfide bond</keyword>
<evidence type="ECO:0000256" key="4">
    <source>
        <dbReference type="ARBA" id="ARBA00023157"/>
    </source>
</evidence>
<dbReference type="AlphaFoldDB" id="A0A1L4BJ99"/>
<dbReference type="EMBL" id="KX932446">
    <property type="protein sequence ID" value="API81379.1"/>
    <property type="molecule type" value="mRNA"/>
</dbReference>
<dbReference type="Gene3D" id="3.20.20.190">
    <property type="entry name" value="Phosphatidylinositol (PI) phosphodiesterase"/>
    <property type="match status" value="1"/>
</dbReference>
<proteinExistence type="evidence at transcript level"/>
<dbReference type="GO" id="GO:0016829">
    <property type="term" value="F:lyase activity"/>
    <property type="evidence" value="ECO:0007669"/>
    <property type="project" value="UniProtKB-KW"/>
</dbReference>
<evidence type="ECO:0000256" key="5">
    <source>
        <dbReference type="ARBA" id="ARBA00023239"/>
    </source>
</evidence>
<reference evidence="6" key="1">
    <citation type="journal article" date="2016" name="Toxicon">
        <title>The first report on transcriptome analysis of the venom gland of Iranian scorpion, Hemiscorpius lepturus.</title>
        <authorList>
            <person name="Kazemi-Lomedasht F."/>
            <person name="Khalaj V."/>
            <person name="Bagheri K.P."/>
            <person name="Behdani M."/>
            <person name="Shahbazzadeh D."/>
        </authorList>
    </citation>
    <scope>NUCLEOTIDE SEQUENCE</scope>
    <source>
        <strain evidence="6">HLPLD2</strain>
        <tissue evidence="6">Venom gland</tissue>
    </source>
</reference>
<sequence>MRIGSYDNNSKRRYDRTIKTVALIAIVSTVVAEDNLDNDPLLRPIWNIGHMANSKYEITKFLELGANGVEADISFNDDGKALWTYHGRPCDCGRNCTMRENVDDYLDYVGDLTRPDSSSFLSHFTLIILDMKISHLSNVAKNSAGKDIAEKIVRHLWNGEGEMSQVWILFSIPSTEASEFVVGFKEEITKLGYGKYYHDKIGWDIWGYEDYDVIRETYKRLNVSDNVWLSSGNTNCLYRFHRSLSRAGKAVKKRDSGESKWKFAKKVYVWTIDEEELLGNAISLKVDGIVTNRPDTLHGLLTTTEFAYLGRLANRLDDPWKKWKSPYE</sequence>
<dbReference type="GO" id="GO:0006629">
    <property type="term" value="P:lipid metabolic process"/>
    <property type="evidence" value="ECO:0007669"/>
    <property type="project" value="InterPro"/>
</dbReference>
<dbReference type="GO" id="GO:0008081">
    <property type="term" value="F:phosphoric diester hydrolase activity"/>
    <property type="evidence" value="ECO:0007669"/>
    <property type="project" value="InterPro"/>
</dbReference>